<gene>
    <name evidence="2" type="ordered locus">XOO4230</name>
</gene>
<reference evidence="2 3" key="1">
    <citation type="journal article" date="2005" name="Nucleic Acids Res.">
        <title>The genome sequence of Xanthomonas oryzae pathovar oryzae KACC10331, the bacterial blight pathogen of rice.</title>
        <authorList>
            <person name="Lee B.M."/>
            <person name="Park Y.J."/>
            <person name="Park D.S."/>
            <person name="Kang H.W."/>
            <person name="Kim J.G."/>
            <person name="Song E.S."/>
            <person name="Park I.C."/>
            <person name="Yoon U.H."/>
            <person name="Hahn J.H."/>
            <person name="Koo B.S."/>
            <person name="Lee G.B."/>
            <person name="Kim H."/>
            <person name="Park H.S."/>
            <person name="Yoon K.O."/>
            <person name="Kim J.H."/>
            <person name="Jung C.H."/>
            <person name="Koh N.H."/>
            <person name="Seo J.S."/>
            <person name="Go S.J."/>
        </authorList>
    </citation>
    <scope>NUCLEOTIDE SEQUENCE [LARGE SCALE GENOMIC DNA]</scope>
    <source>
        <strain evidence="3">KACC10331 / KXO85</strain>
    </source>
</reference>
<accession>Q5GUY9</accession>
<feature type="region of interest" description="Disordered" evidence="1">
    <location>
        <begin position="1"/>
        <end position="81"/>
    </location>
</feature>
<evidence type="ECO:0000313" key="3">
    <source>
        <dbReference type="Proteomes" id="UP000006735"/>
    </source>
</evidence>
<proteinExistence type="predicted"/>
<dbReference type="HOGENOM" id="CLU_2573063_0_0_6"/>
<sequence>MESACLRDVPHISSDGRRLPHTAGRSGEPNNRQPSCASSCTHATPAGLPLGMPGIGELIEGAMQQAAQPRRQESGEDMARV</sequence>
<dbReference type="AlphaFoldDB" id="Q5GUY9"/>
<dbReference type="EMBL" id="AE013598">
    <property type="protein sequence ID" value="AAW77484.1"/>
    <property type="molecule type" value="Genomic_DNA"/>
</dbReference>
<dbReference type="Proteomes" id="UP000006735">
    <property type="component" value="Chromosome"/>
</dbReference>
<feature type="compositionally biased region" description="Polar residues" evidence="1">
    <location>
        <begin position="28"/>
        <end position="42"/>
    </location>
</feature>
<protein>
    <submittedName>
        <fullName evidence="2">Uncharacterized protein</fullName>
    </submittedName>
</protein>
<dbReference type="STRING" id="291331.XOO4230"/>
<keyword evidence="3" id="KW-1185">Reference proteome</keyword>
<name>Q5GUY9_XANOR</name>
<evidence type="ECO:0000313" key="2">
    <source>
        <dbReference type="EMBL" id="AAW77484.1"/>
    </source>
</evidence>
<feature type="compositionally biased region" description="Basic and acidic residues" evidence="1">
    <location>
        <begin position="70"/>
        <end position="81"/>
    </location>
</feature>
<feature type="compositionally biased region" description="Basic and acidic residues" evidence="1">
    <location>
        <begin position="8"/>
        <end position="18"/>
    </location>
</feature>
<dbReference type="KEGG" id="xoo:XOO4230"/>
<evidence type="ECO:0000256" key="1">
    <source>
        <dbReference type="SAM" id="MobiDB-lite"/>
    </source>
</evidence>
<organism evidence="2 3">
    <name type="scientific">Xanthomonas oryzae pv. oryzae (strain KACC10331 / KXO85)</name>
    <dbReference type="NCBI Taxonomy" id="291331"/>
    <lineage>
        <taxon>Bacteria</taxon>
        <taxon>Pseudomonadati</taxon>
        <taxon>Pseudomonadota</taxon>
        <taxon>Gammaproteobacteria</taxon>
        <taxon>Lysobacterales</taxon>
        <taxon>Lysobacteraceae</taxon>
        <taxon>Xanthomonas</taxon>
    </lineage>
</organism>